<accession>A0A3E2WYU8</accession>
<organism evidence="1 2">
    <name type="scientific">Hungatella hathewayi</name>
    <dbReference type="NCBI Taxonomy" id="154046"/>
    <lineage>
        <taxon>Bacteria</taxon>
        <taxon>Bacillati</taxon>
        <taxon>Bacillota</taxon>
        <taxon>Clostridia</taxon>
        <taxon>Lachnospirales</taxon>
        <taxon>Lachnospiraceae</taxon>
        <taxon>Hungatella</taxon>
    </lineage>
</organism>
<dbReference type="EMBL" id="QVIA01000005">
    <property type="protein sequence ID" value="RGC33656.1"/>
    <property type="molecule type" value="Genomic_DNA"/>
</dbReference>
<name>A0A3E2WYU8_9FIRM</name>
<proteinExistence type="predicted"/>
<gene>
    <name evidence="1" type="ORF">DWX41_05625</name>
</gene>
<evidence type="ECO:0000313" key="1">
    <source>
        <dbReference type="EMBL" id="RGC33656.1"/>
    </source>
</evidence>
<dbReference type="GeneID" id="93333453"/>
<sequence length="59" mass="6912">MKPETHRKYKTYTTEDGVEINIPAGNEADMEQQQSYQRFINVLSNIVTKYVAEEKCDKK</sequence>
<reference evidence="1 2" key="1">
    <citation type="submission" date="2018-08" db="EMBL/GenBank/DDBJ databases">
        <title>A genome reference for cultivated species of the human gut microbiota.</title>
        <authorList>
            <person name="Zou Y."/>
            <person name="Xue W."/>
            <person name="Luo G."/>
        </authorList>
    </citation>
    <scope>NUCLEOTIDE SEQUENCE [LARGE SCALE GENOMIC DNA]</scope>
    <source>
        <strain evidence="1 2">AF19-21</strain>
    </source>
</reference>
<dbReference type="AlphaFoldDB" id="A0A3E2WYU8"/>
<dbReference type="Proteomes" id="UP000261111">
    <property type="component" value="Unassembled WGS sequence"/>
</dbReference>
<comment type="caution">
    <text evidence="1">The sequence shown here is derived from an EMBL/GenBank/DDBJ whole genome shotgun (WGS) entry which is preliminary data.</text>
</comment>
<protein>
    <submittedName>
        <fullName evidence="1">Uncharacterized protein</fullName>
    </submittedName>
</protein>
<evidence type="ECO:0000313" key="2">
    <source>
        <dbReference type="Proteomes" id="UP000261111"/>
    </source>
</evidence>
<dbReference type="RefSeq" id="WP_025655415.1">
    <property type="nucleotide sequence ID" value="NZ_QVIA01000005.1"/>
</dbReference>